<reference evidence="2" key="1">
    <citation type="journal article" date="2019" name="bioRxiv">
        <title>The Genome of the Zebra Mussel, Dreissena polymorpha: A Resource for Invasive Species Research.</title>
        <authorList>
            <person name="McCartney M.A."/>
            <person name="Auch B."/>
            <person name="Kono T."/>
            <person name="Mallez S."/>
            <person name="Zhang Y."/>
            <person name="Obille A."/>
            <person name="Becker A."/>
            <person name="Abrahante J.E."/>
            <person name="Garbe J."/>
            <person name="Badalamenti J.P."/>
            <person name="Herman A."/>
            <person name="Mangelson H."/>
            <person name="Liachko I."/>
            <person name="Sullivan S."/>
            <person name="Sone E.D."/>
            <person name="Koren S."/>
            <person name="Silverstein K.A.T."/>
            <person name="Beckman K.B."/>
            <person name="Gohl D.M."/>
        </authorList>
    </citation>
    <scope>NUCLEOTIDE SEQUENCE</scope>
    <source>
        <strain evidence="2">Duluth1</strain>
        <tissue evidence="2">Whole animal</tissue>
    </source>
</reference>
<evidence type="ECO:0000313" key="3">
    <source>
        <dbReference type="Proteomes" id="UP000828390"/>
    </source>
</evidence>
<accession>A0A9D4KHL5</accession>
<evidence type="ECO:0000256" key="1">
    <source>
        <dbReference type="SAM" id="MobiDB-lite"/>
    </source>
</evidence>
<dbReference type="AlphaFoldDB" id="A0A9D4KHL5"/>
<feature type="compositionally biased region" description="Polar residues" evidence="1">
    <location>
        <begin position="50"/>
        <end position="71"/>
    </location>
</feature>
<dbReference type="Proteomes" id="UP000828390">
    <property type="component" value="Unassembled WGS sequence"/>
</dbReference>
<gene>
    <name evidence="2" type="ORF">DPMN_113233</name>
</gene>
<reference evidence="2" key="2">
    <citation type="submission" date="2020-11" db="EMBL/GenBank/DDBJ databases">
        <authorList>
            <person name="McCartney M.A."/>
            <person name="Auch B."/>
            <person name="Kono T."/>
            <person name="Mallez S."/>
            <person name="Becker A."/>
            <person name="Gohl D.M."/>
            <person name="Silverstein K.A.T."/>
            <person name="Koren S."/>
            <person name="Bechman K.B."/>
            <person name="Herman A."/>
            <person name="Abrahante J.E."/>
            <person name="Garbe J."/>
        </authorList>
    </citation>
    <scope>NUCLEOTIDE SEQUENCE</scope>
    <source>
        <strain evidence="2">Duluth1</strain>
        <tissue evidence="2">Whole animal</tissue>
    </source>
</reference>
<dbReference type="EMBL" id="JAIWYP010000004">
    <property type="protein sequence ID" value="KAH3839796.1"/>
    <property type="molecule type" value="Genomic_DNA"/>
</dbReference>
<keyword evidence="3" id="KW-1185">Reference proteome</keyword>
<feature type="region of interest" description="Disordered" evidence="1">
    <location>
        <begin position="1"/>
        <end position="72"/>
    </location>
</feature>
<feature type="non-terminal residue" evidence="2">
    <location>
        <position position="1"/>
    </location>
</feature>
<feature type="compositionally biased region" description="Polar residues" evidence="1">
    <location>
        <begin position="29"/>
        <end position="39"/>
    </location>
</feature>
<proteinExistence type="predicted"/>
<comment type="caution">
    <text evidence="2">The sequence shown here is derived from an EMBL/GenBank/DDBJ whole genome shotgun (WGS) entry which is preliminary data.</text>
</comment>
<organism evidence="2 3">
    <name type="scientific">Dreissena polymorpha</name>
    <name type="common">Zebra mussel</name>
    <name type="synonym">Mytilus polymorpha</name>
    <dbReference type="NCBI Taxonomy" id="45954"/>
    <lineage>
        <taxon>Eukaryota</taxon>
        <taxon>Metazoa</taxon>
        <taxon>Spiralia</taxon>
        <taxon>Lophotrochozoa</taxon>
        <taxon>Mollusca</taxon>
        <taxon>Bivalvia</taxon>
        <taxon>Autobranchia</taxon>
        <taxon>Heteroconchia</taxon>
        <taxon>Euheterodonta</taxon>
        <taxon>Imparidentia</taxon>
        <taxon>Neoheterodontei</taxon>
        <taxon>Myida</taxon>
        <taxon>Dreissenoidea</taxon>
        <taxon>Dreissenidae</taxon>
        <taxon>Dreissena</taxon>
    </lineage>
</organism>
<evidence type="ECO:0000313" key="2">
    <source>
        <dbReference type="EMBL" id="KAH3839796.1"/>
    </source>
</evidence>
<sequence>MAEFGTQTDPDMGSGASRDGEELVDDQYVTRSQTGSASGPHSPRPRSDRGQISGSRSGLKQGSKSSMSRNVESMERVAMVSNTDCYVCEPSQGMEEPIVGITNNGFNVADVIIMEGQSVIFVWQPQTDAVDIVQVIHDGEKLRPVIGGFSGSFAKTSGQYEQQFNLEGEYKFAL</sequence>
<protein>
    <submittedName>
        <fullName evidence="2">Uncharacterized protein</fullName>
    </submittedName>
</protein>
<name>A0A9D4KHL5_DREPO</name>